<comment type="catalytic activity">
    <reaction evidence="8">
        <text>adenosine + phosphate = alpha-D-ribose 1-phosphate + adenine</text>
        <dbReference type="Rhea" id="RHEA:27642"/>
        <dbReference type="ChEBI" id="CHEBI:16335"/>
        <dbReference type="ChEBI" id="CHEBI:16708"/>
        <dbReference type="ChEBI" id="CHEBI:43474"/>
        <dbReference type="ChEBI" id="CHEBI:57720"/>
        <dbReference type="EC" id="2.4.2.1"/>
    </reaction>
    <physiologicalReaction direction="left-to-right" evidence="8">
        <dbReference type="Rhea" id="RHEA:27643"/>
    </physiologicalReaction>
</comment>
<dbReference type="GO" id="GO:0017061">
    <property type="term" value="F:S-methyl-5-thioadenosine phosphorylase activity"/>
    <property type="evidence" value="ECO:0007669"/>
    <property type="project" value="UniProtKB-EC"/>
</dbReference>
<dbReference type="RefSeq" id="WP_047004041.1">
    <property type="nucleotide sequence ID" value="NZ_LBHB01000002.1"/>
</dbReference>
<evidence type="ECO:0000256" key="6">
    <source>
        <dbReference type="ARBA" id="ARBA00022833"/>
    </source>
</evidence>
<dbReference type="Pfam" id="PF02578">
    <property type="entry name" value="Cu-oxidase_4"/>
    <property type="match status" value="1"/>
</dbReference>
<evidence type="ECO:0000256" key="4">
    <source>
        <dbReference type="ARBA" id="ARBA00022723"/>
    </source>
</evidence>
<comment type="catalytic activity">
    <reaction evidence="1">
        <text>inosine + phosphate = alpha-D-ribose 1-phosphate + hypoxanthine</text>
        <dbReference type="Rhea" id="RHEA:27646"/>
        <dbReference type="ChEBI" id="CHEBI:17368"/>
        <dbReference type="ChEBI" id="CHEBI:17596"/>
        <dbReference type="ChEBI" id="CHEBI:43474"/>
        <dbReference type="ChEBI" id="CHEBI:57720"/>
        <dbReference type="EC" id="2.4.2.1"/>
    </reaction>
    <physiologicalReaction direction="left-to-right" evidence="1">
        <dbReference type="Rhea" id="RHEA:27647"/>
    </physiologicalReaction>
</comment>
<dbReference type="CDD" id="cd16833">
    <property type="entry name" value="YfiH"/>
    <property type="match status" value="1"/>
</dbReference>
<protein>
    <recommendedName>
        <fullName evidence="10">Purine nucleoside phosphorylase</fullName>
    </recommendedName>
</protein>
<accession>A0A0G9MUZ0</accession>
<comment type="caution">
    <text evidence="11">The sequence shown here is derived from an EMBL/GenBank/DDBJ whole genome shotgun (WGS) entry which is preliminary data.</text>
</comment>
<evidence type="ECO:0000256" key="9">
    <source>
        <dbReference type="ARBA" id="ARBA00049893"/>
    </source>
</evidence>
<name>A0A0G9MUZ0_9SPHN</name>
<organism evidence="11 12">
    <name type="scientific">Aurantiacibacter luteus</name>
    <dbReference type="NCBI Taxonomy" id="1581420"/>
    <lineage>
        <taxon>Bacteria</taxon>
        <taxon>Pseudomonadati</taxon>
        <taxon>Pseudomonadota</taxon>
        <taxon>Alphaproteobacteria</taxon>
        <taxon>Sphingomonadales</taxon>
        <taxon>Erythrobacteraceae</taxon>
        <taxon>Aurantiacibacter</taxon>
    </lineage>
</organism>
<dbReference type="PANTHER" id="PTHR30616">
    <property type="entry name" value="UNCHARACTERIZED PROTEIN YFIH"/>
    <property type="match status" value="1"/>
</dbReference>
<evidence type="ECO:0000256" key="3">
    <source>
        <dbReference type="ARBA" id="ARBA00022679"/>
    </source>
</evidence>
<dbReference type="GO" id="GO:0016787">
    <property type="term" value="F:hydrolase activity"/>
    <property type="evidence" value="ECO:0007669"/>
    <property type="project" value="UniProtKB-KW"/>
</dbReference>
<dbReference type="Gene3D" id="3.60.140.10">
    <property type="entry name" value="CNF1/YfiH-like putative cysteine hydrolases"/>
    <property type="match status" value="1"/>
</dbReference>
<keyword evidence="6" id="KW-0862">Zinc</keyword>
<dbReference type="PATRIC" id="fig|1581420.6.peg.1885"/>
<evidence type="ECO:0000256" key="7">
    <source>
        <dbReference type="ARBA" id="ARBA00047989"/>
    </source>
</evidence>
<dbReference type="PANTHER" id="PTHR30616:SF2">
    <property type="entry name" value="PURINE NUCLEOSIDE PHOSPHORYLASE LACC1"/>
    <property type="match status" value="1"/>
</dbReference>
<evidence type="ECO:0000256" key="8">
    <source>
        <dbReference type="ARBA" id="ARBA00048968"/>
    </source>
</evidence>
<comment type="similarity">
    <text evidence="2 10">Belongs to the purine nucleoside phosphorylase YfiH/LACC1 family.</text>
</comment>
<sequence>MADAREALTAGVLDGVPHAFLTGKGGDGEPDPQRLLPGGALVLVRQVHSALAATADAPFDPRPEADAVVTATPGLVLGIVTADCAPVLLADTRAGVVAAAHAGWRGAHHGVLEATVRRMEALGATRAGIVAAIGPTIARDSYEVGWDFVEQFEERHERFFLRADTPGKWHFDLPAYVRWRLESMRLAAVEDLGLDTYADPLRFHSYRRATHRGEPTEGRQYSLIGLPA</sequence>
<comment type="catalytic activity">
    <reaction evidence="9">
        <text>S-methyl-5'-thioadenosine + phosphate = 5-(methylsulfanyl)-alpha-D-ribose 1-phosphate + adenine</text>
        <dbReference type="Rhea" id="RHEA:11852"/>
        <dbReference type="ChEBI" id="CHEBI:16708"/>
        <dbReference type="ChEBI" id="CHEBI:17509"/>
        <dbReference type="ChEBI" id="CHEBI:43474"/>
        <dbReference type="ChEBI" id="CHEBI:58533"/>
        <dbReference type="EC" id="2.4.2.28"/>
    </reaction>
    <physiologicalReaction direction="left-to-right" evidence="9">
        <dbReference type="Rhea" id="RHEA:11853"/>
    </physiologicalReaction>
</comment>
<dbReference type="GO" id="GO:0005507">
    <property type="term" value="F:copper ion binding"/>
    <property type="evidence" value="ECO:0007669"/>
    <property type="project" value="TreeGrafter"/>
</dbReference>
<keyword evidence="4" id="KW-0479">Metal-binding</keyword>
<dbReference type="InterPro" id="IPR003730">
    <property type="entry name" value="Cu_polyphenol_OxRdtase"/>
</dbReference>
<proteinExistence type="inferred from homology"/>
<dbReference type="SUPFAM" id="SSF64438">
    <property type="entry name" value="CNF1/YfiH-like putative cysteine hydrolases"/>
    <property type="match status" value="1"/>
</dbReference>
<dbReference type="Proteomes" id="UP000053464">
    <property type="component" value="Unassembled WGS sequence"/>
</dbReference>
<reference evidence="11 12" key="1">
    <citation type="submission" date="2015-04" db="EMBL/GenBank/DDBJ databases">
        <title>The draft genome sequence of Erythrobacter luteus KA37.</title>
        <authorList>
            <person name="Zhuang L."/>
            <person name="Liu Y."/>
            <person name="Shao Z."/>
        </authorList>
    </citation>
    <scope>NUCLEOTIDE SEQUENCE [LARGE SCALE GENOMIC DNA]</scope>
    <source>
        <strain evidence="11 12">KA37</strain>
    </source>
</reference>
<keyword evidence="3" id="KW-0808">Transferase</keyword>
<comment type="catalytic activity">
    <reaction evidence="7">
        <text>adenosine + H2O + H(+) = inosine + NH4(+)</text>
        <dbReference type="Rhea" id="RHEA:24408"/>
        <dbReference type="ChEBI" id="CHEBI:15377"/>
        <dbReference type="ChEBI" id="CHEBI:15378"/>
        <dbReference type="ChEBI" id="CHEBI:16335"/>
        <dbReference type="ChEBI" id="CHEBI:17596"/>
        <dbReference type="ChEBI" id="CHEBI:28938"/>
        <dbReference type="EC" id="3.5.4.4"/>
    </reaction>
    <physiologicalReaction direction="left-to-right" evidence="7">
        <dbReference type="Rhea" id="RHEA:24409"/>
    </physiologicalReaction>
</comment>
<dbReference type="InterPro" id="IPR038371">
    <property type="entry name" value="Cu_polyphenol_OxRdtase_sf"/>
</dbReference>
<dbReference type="OrthoDB" id="4279at2"/>
<dbReference type="AlphaFoldDB" id="A0A0G9MUZ0"/>
<dbReference type="STRING" id="1581420.AAW00_09185"/>
<evidence type="ECO:0000256" key="5">
    <source>
        <dbReference type="ARBA" id="ARBA00022801"/>
    </source>
</evidence>
<evidence type="ECO:0000256" key="10">
    <source>
        <dbReference type="RuleBase" id="RU361274"/>
    </source>
</evidence>
<evidence type="ECO:0000256" key="1">
    <source>
        <dbReference type="ARBA" id="ARBA00000553"/>
    </source>
</evidence>
<gene>
    <name evidence="11" type="ORF">AAW00_09185</name>
</gene>
<evidence type="ECO:0000256" key="2">
    <source>
        <dbReference type="ARBA" id="ARBA00007353"/>
    </source>
</evidence>
<dbReference type="NCBIfam" id="TIGR00726">
    <property type="entry name" value="peptidoglycan editing factor PgeF"/>
    <property type="match status" value="1"/>
</dbReference>
<keyword evidence="5" id="KW-0378">Hydrolase</keyword>
<dbReference type="EMBL" id="LBHB01000002">
    <property type="protein sequence ID" value="KLE34394.1"/>
    <property type="molecule type" value="Genomic_DNA"/>
</dbReference>
<evidence type="ECO:0000313" key="12">
    <source>
        <dbReference type="Proteomes" id="UP000053464"/>
    </source>
</evidence>
<keyword evidence="12" id="KW-1185">Reference proteome</keyword>
<evidence type="ECO:0000313" key="11">
    <source>
        <dbReference type="EMBL" id="KLE34394.1"/>
    </source>
</evidence>
<dbReference type="InterPro" id="IPR011324">
    <property type="entry name" value="Cytotoxic_necrot_fac-like_cat"/>
</dbReference>